<dbReference type="EMBL" id="CAJOBE010000993">
    <property type="protein sequence ID" value="CAF3705350.1"/>
    <property type="molecule type" value="Genomic_DNA"/>
</dbReference>
<evidence type="ECO:0000313" key="6">
    <source>
        <dbReference type="Proteomes" id="UP000663889"/>
    </source>
</evidence>
<dbReference type="AlphaFoldDB" id="A0A814T1A0"/>
<gene>
    <name evidence="5" type="ORF">FNK824_LOCUS9447</name>
    <name evidence="4" type="ORF">OTI717_LOCUS11141</name>
    <name evidence="2" type="ORF">RFH988_LOCUS17877</name>
    <name evidence="3" type="ORF">SEV965_LOCUS18679</name>
</gene>
<evidence type="ECO:0000313" key="2">
    <source>
        <dbReference type="EMBL" id="CAF1072969.1"/>
    </source>
</evidence>
<dbReference type="EMBL" id="CAJOAX010001045">
    <property type="protein sequence ID" value="CAF3679795.1"/>
    <property type="molecule type" value="Genomic_DNA"/>
</dbReference>
<sequence>MSEASIGNRAEQIAIGFACQRNRNHATNQSPTSSITQLAKDILAGEIDDPTDGANHWYSPRSMPKESQSSLCSPPVGTGRMDCSGGLENACGSTKNYKPKWATAERQVTIPDVRDCYFKFFKL</sequence>
<reference evidence="3" key="1">
    <citation type="submission" date="2021-02" db="EMBL/GenBank/DDBJ databases">
        <authorList>
            <person name="Nowell W R."/>
        </authorList>
    </citation>
    <scope>NUCLEOTIDE SEQUENCE</scope>
</reference>
<proteinExistence type="predicted"/>
<evidence type="ECO:0000313" key="5">
    <source>
        <dbReference type="EMBL" id="CAF3705350.1"/>
    </source>
</evidence>
<evidence type="ECO:0000256" key="1">
    <source>
        <dbReference type="SAM" id="MobiDB-lite"/>
    </source>
</evidence>
<dbReference type="Proteomes" id="UP000663889">
    <property type="component" value="Unassembled WGS sequence"/>
</dbReference>
<feature type="region of interest" description="Disordered" evidence="1">
    <location>
        <begin position="49"/>
        <end position="75"/>
    </location>
</feature>
<evidence type="ECO:0000313" key="4">
    <source>
        <dbReference type="EMBL" id="CAF3679795.1"/>
    </source>
</evidence>
<name>A0A814T1A0_9BILA</name>
<comment type="caution">
    <text evidence="3">The sequence shown here is derived from an EMBL/GenBank/DDBJ whole genome shotgun (WGS) entry which is preliminary data.</text>
</comment>
<evidence type="ECO:0000313" key="3">
    <source>
        <dbReference type="EMBL" id="CAF1155371.1"/>
    </source>
</evidence>
<dbReference type="Proteomes" id="UP000663823">
    <property type="component" value="Unassembled WGS sequence"/>
</dbReference>
<dbReference type="EMBL" id="CAJNOU010001123">
    <property type="protein sequence ID" value="CAF1155371.1"/>
    <property type="molecule type" value="Genomic_DNA"/>
</dbReference>
<organism evidence="3 6">
    <name type="scientific">Rotaria sordida</name>
    <dbReference type="NCBI Taxonomy" id="392033"/>
    <lineage>
        <taxon>Eukaryota</taxon>
        <taxon>Metazoa</taxon>
        <taxon>Spiralia</taxon>
        <taxon>Gnathifera</taxon>
        <taxon>Rotifera</taxon>
        <taxon>Eurotatoria</taxon>
        <taxon>Bdelloidea</taxon>
        <taxon>Philodinida</taxon>
        <taxon>Philodinidae</taxon>
        <taxon>Rotaria</taxon>
    </lineage>
</organism>
<accession>A0A814T1A0</accession>
<dbReference type="Proteomes" id="UP000663882">
    <property type="component" value="Unassembled WGS sequence"/>
</dbReference>
<protein>
    <submittedName>
        <fullName evidence="3">Uncharacterized protein</fullName>
    </submittedName>
</protein>
<dbReference type="Proteomes" id="UP000663874">
    <property type="component" value="Unassembled WGS sequence"/>
</dbReference>
<dbReference type="EMBL" id="CAJNOO010000976">
    <property type="protein sequence ID" value="CAF1072969.1"/>
    <property type="molecule type" value="Genomic_DNA"/>
</dbReference>
<dbReference type="OrthoDB" id="9978136at2759"/>